<organism evidence="1 2">
    <name type="scientific">Archangium violaceum Cb vi76</name>
    <dbReference type="NCBI Taxonomy" id="1406225"/>
    <lineage>
        <taxon>Bacteria</taxon>
        <taxon>Pseudomonadati</taxon>
        <taxon>Myxococcota</taxon>
        <taxon>Myxococcia</taxon>
        <taxon>Myxococcales</taxon>
        <taxon>Cystobacterineae</taxon>
        <taxon>Archangiaceae</taxon>
        <taxon>Archangium</taxon>
    </lineage>
</organism>
<gene>
    <name evidence="1" type="ORF">Q664_28780</name>
</gene>
<dbReference type="EMBL" id="JPMI01000213">
    <property type="protein sequence ID" value="KFA90437.1"/>
    <property type="molecule type" value="Genomic_DNA"/>
</dbReference>
<evidence type="ECO:0000313" key="2">
    <source>
        <dbReference type="Proteomes" id="UP000028547"/>
    </source>
</evidence>
<dbReference type="InterPro" id="IPR029278">
    <property type="entry name" value="Imm26"/>
</dbReference>
<dbReference type="RefSeq" id="WP_043402479.1">
    <property type="nucleotide sequence ID" value="NZ_JPMI01000213.1"/>
</dbReference>
<sequence length="153" mass="17531">MAKTIIPRPGSFLRIPLADGSFGYGRVLELPIDAFYEYSTQSPDSDLDRIASKPILFKIAVRHLESSSWESIGWREIEESLAQPIVQFRQDVGNFRRCTIFDNVGNSRSAEPQECVGLERMAVWEQHAVERRLLDTFMGQSNDTVERLKVRLQ</sequence>
<evidence type="ECO:0000313" key="1">
    <source>
        <dbReference type="EMBL" id="KFA90437.1"/>
    </source>
</evidence>
<dbReference type="Pfam" id="PF15428">
    <property type="entry name" value="Imm26"/>
    <property type="match status" value="1"/>
</dbReference>
<dbReference type="Proteomes" id="UP000028547">
    <property type="component" value="Unassembled WGS sequence"/>
</dbReference>
<comment type="caution">
    <text evidence="1">The sequence shown here is derived from an EMBL/GenBank/DDBJ whole genome shotgun (WGS) entry which is preliminary data.</text>
</comment>
<evidence type="ECO:0008006" key="3">
    <source>
        <dbReference type="Google" id="ProtNLM"/>
    </source>
</evidence>
<proteinExistence type="predicted"/>
<accession>A0A084SPQ2</accession>
<protein>
    <recommendedName>
        <fullName evidence="3">Immunity protein 26 of polymorphic toxin system</fullName>
    </recommendedName>
</protein>
<dbReference type="AlphaFoldDB" id="A0A084SPQ2"/>
<reference evidence="1 2" key="1">
    <citation type="submission" date="2014-07" db="EMBL/GenBank/DDBJ databases">
        <title>Draft Genome Sequence of Gephyronic Acid Producer, Cystobacter violaceus Strain Cb vi76.</title>
        <authorList>
            <person name="Stevens D.C."/>
            <person name="Young J."/>
            <person name="Carmichael R."/>
            <person name="Tan J."/>
            <person name="Taylor R.E."/>
        </authorList>
    </citation>
    <scope>NUCLEOTIDE SEQUENCE [LARGE SCALE GENOMIC DNA]</scope>
    <source>
        <strain evidence="1 2">Cb vi76</strain>
    </source>
</reference>
<name>A0A084SPQ2_9BACT</name>